<gene>
    <name evidence="8" type="ORF">EDD53_2457</name>
</gene>
<dbReference type="PROSITE" id="PS51462">
    <property type="entry name" value="NUDIX"/>
    <property type="match status" value="1"/>
</dbReference>
<keyword evidence="3" id="KW-0479">Metal-binding</keyword>
<comment type="cofactor">
    <cofactor evidence="1">
        <name>Mn(2+)</name>
        <dbReference type="ChEBI" id="CHEBI:29035"/>
    </cofactor>
</comment>
<dbReference type="SUPFAM" id="SSF55811">
    <property type="entry name" value="Nudix"/>
    <property type="match status" value="1"/>
</dbReference>
<name>A0A3N4UHS7_9RHOB</name>
<evidence type="ECO:0000313" key="8">
    <source>
        <dbReference type="EMBL" id="RPE64697.1"/>
    </source>
</evidence>
<organism evidence="8 9">
    <name type="scientific">Pacificibacter maritimus</name>
    <dbReference type="NCBI Taxonomy" id="762213"/>
    <lineage>
        <taxon>Bacteria</taxon>
        <taxon>Pseudomonadati</taxon>
        <taxon>Pseudomonadota</taxon>
        <taxon>Alphaproteobacteria</taxon>
        <taxon>Rhodobacterales</taxon>
        <taxon>Roseobacteraceae</taxon>
        <taxon>Pacificibacter</taxon>
    </lineage>
</organism>
<dbReference type="InterPro" id="IPR015797">
    <property type="entry name" value="NUDIX_hydrolase-like_dom_sf"/>
</dbReference>
<evidence type="ECO:0000256" key="1">
    <source>
        <dbReference type="ARBA" id="ARBA00001936"/>
    </source>
</evidence>
<feature type="domain" description="Nudix hydrolase" evidence="7">
    <location>
        <begin position="37"/>
        <end position="173"/>
    </location>
</feature>
<evidence type="ECO:0000313" key="9">
    <source>
        <dbReference type="Proteomes" id="UP000269689"/>
    </source>
</evidence>
<dbReference type="RefSeq" id="WP_123793549.1">
    <property type="nucleotide sequence ID" value="NZ_RKQK01000004.1"/>
</dbReference>
<evidence type="ECO:0000256" key="3">
    <source>
        <dbReference type="ARBA" id="ARBA00022723"/>
    </source>
</evidence>
<dbReference type="Proteomes" id="UP000269689">
    <property type="component" value="Unassembled WGS sequence"/>
</dbReference>
<evidence type="ECO:0000256" key="4">
    <source>
        <dbReference type="ARBA" id="ARBA00022801"/>
    </source>
</evidence>
<protein>
    <submittedName>
        <fullName evidence="8">8-oxo-dGTP pyrophosphatase MutT (NUDIX family)</fullName>
    </submittedName>
</protein>
<dbReference type="PANTHER" id="PTHR12992:SF11">
    <property type="entry name" value="MITOCHONDRIAL COENZYME A DIPHOSPHATASE NUDT8"/>
    <property type="match status" value="1"/>
</dbReference>
<dbReference type="AlphaFoldDB" id="A0A3N4UHS7"/>
<dbReference type="GO" id="GO:0010945">
    <property type="term" value="F:coenzyme A diphosphatase activity"/>
    <property type="evidence" value="ECO:0007669"/>
    <property type="project" value="InterPro"/>
</dbReference>
<reference evidence="8 9" key="1">
    <citation type="submission" date="2018-11" db="EMBL/GenBank/DDBJ databases">
        <title>Genomic Encyclopedia of Type Strains, Phase IV (KMG-IV): sequencing the most valuable type-strain genomes for metagenomic binning, comparative biology and taxonomic classification.</title>
        <authorList>
            <person name="Goeker M."/>
        </authorList>
    </citation>
    <scope>NUCLEOTIDE SEQUENCE [LARGE SCALE GENOMIC DNA]</scope>
    <source>
        <strain evidence="8 9">DSM 104731</strain>
    </source>
</reference>
<keyword evidence="4" id="KW-0378">Hydrolase</keyword>
<dbReference type="InterPro" id="IPR000086">
    <property type="entry name" value="NUDIX_hydrolase_dom"/>
</dbReference>
<keyword evidence="5" id="KW-0460">Magnesium</keyword>
<dbReference type="CDD" id="cd03426">
    <property type="entry name" value="NUDIX_CoAse_Nudt7"/>
    <property type="match status" value="1"/>
</dbReference>
<dbReference type="Gene3D" id="3.90.79.10">
    <property type="entry name" value="Nucleoside Triphosphate Pyrophosphohydrolase"/>
    <property type="match status" value="1"/>
</dbReference>
<evidence type="ECO:0000256" key="5">
    <source>
        <dbReference type="ARBA" id="ARBA00022842"/>
    </source>
</evidence>
<keyword evidence="9" id="KW-1185">Reference proteome</keyword>
<keyword evidence="6" id="KW-0464">Manganese</keyword>
<evidence type="ECO:0000256" key="2">
    <source>
        <dbReference type="ARBA" id="ARBA00001946"/>
    </source>
</evidence>
<proteinExistence type="predicted"/>
<evidence type="ECO:0000256" key="6">
    <source>
        <dbReference type="ARBA" id="ARBA00023211"/>
    </source>
</evidence>
<dbReference type="EMBL" id="RKQK01000004">
    <property type="protein sequence ID" value="RPE64697.1"/>
    <property type="molecule type" value="Genomic_DNA"/>
</dbReference>
<comment type="cofactor">
    <cofactor evidence="2">
        <name>Mg(2+)</name>
        <dbReference type="ChEBI" id="CHEBI:18420"/>
    </cofactor>
</comment>
<dbReference type="InterPro" id="IPR045121">
    <property type="entry name" value="CoAse"/>
</dbReference>
<dbReference type="Pfam" id="PF00293">
    <property type="entry name" value="NUDIX"/>
    <property type="match status" value="1"/>
</dbReference>
<comment type="caution">
    <text evidence="8">The sequence shown here is derived from an EMBL/GenBank/DDBJ whole genome shotgun (WGS) entry which is preliminary data.</text>
</comment>
<accession>A0A3N4UHS7</accession>
<dbReference type="GO" id="GO:0046872">
    <property type="term" value="F:metal ion binding"/>
    <property type="evidence" value="ECO:0007669"/>
    <property type="project" value="UniProtKB-KW"/>
</dbReference>
<dbReference type="OrthoDB" id="9802805at2"/>
<evidence type="ECO:0000259" key="7">
    <source>
        <dbReference type="PROSITE" id="PS51462"/>
    </source>
</evidence>
<dbReference type="PANTHER" id="PTHR12992">
    <property type="entry name" value="NUDIX HYDROLASE"/>
    <property type="match status" value="1"/>
</dbReference>
<sequence length="199" mass="22237">MGVQLSRLHIERVLAKAGHPSSDFDLNTNIELPKAPLKAAGVLLPLIERASGTNLILTKRSATIRNHPGQIAFPGGRVDPGDRDHVAAAIREADEEIGLPPHTVDVLGELPSHVTISNYEMHPVVGWVRQDFTPQAEEAEVSEIFEVPLRHVLDLSKYKVQSRFWRDQKRSFYTVPFGPYYIWGATARVLRSFAEKANK</sequence>
<dbReference type="NCBIfam" id="NF007980">
    <property type="entry name" value="PRK10707.1"/>
    <property type="match status" value="1"/>
</dbReference>